<evidence type="ECO:0000313" key="3">
    <source>
        <dbReference type="Proteomes" id="UP000887116"/>
    </source>
</evidence>
<gene>
    <name evidence="2" type="ORF">TNCT_706651</name>
</gene>
<evidence type="ECO:0000256" key="1">
    <source>
        <dbReference type="SAM" id="SignalP"/>
    </source>
</evidence>
<protein>
    <recommendedName>
        <fullName evidence="4">DUF19 domain-containing protein</fullName>
    </recommendedName>
</protein>
<feature type="signal peptide" evidence="1">
    <location>
        <begin position="1"/>
        <end position="17"/>
    </location>
</feature>
<proteinExistence type="predicted"/>
<comment type="caution">
    <text evidence="2">The sequence shown here is derived from an EMBL/GenBank/DDBJ whole genome shotgun (WGS) entry which is preliminary data.</text>
</comment>
<feature type="chain" id="PRO_5036449756" description="DUF19 domain-containing protein" evidence="1">
    <location>
        <begin position="18"/>
        <end position="469"/>
    </location>
</feature>
<name>A0A8X6LIH6_TRICU</name>
<evidence type="ECO:0008006" key="4">
    <source>
        <dbReference type="Google" id="ProtNLM"/>
    </source>
</evidence>
<dbReference type="AlphaFoldDB" id="A0A8X6LIH6"/>
<sequence length="469" mass="53267">MWLLFSLCFGLLVSVQGNNPFRELDRLIPKTDPCFIGLIMCDNYKLPLTPVEKTHYEFYTETSSLNTFCSENKYFMECIKNAIEVCKEVPHPSTTEELIETRVFAEGFCSTGSLWQKLYLENAACINSFAPAVEDVCGYKAIDLLREARTTKLNEMCLSSIAMRECFVRMISKMCGFVAAAVVKRVVMYSVGDDFICNRLEEHNEGILQKLWISPARSYALKSDQTLLLFQSDGKVPLKLAKPIEVPPTEVYSTIQLERITSRTPTTTGMPNFASYLEDKKDFSTTLNLKDTNIKTESYFTEMSPSEMDKDKFFDEYSTTPIPTTITSNVAYLEHTSFPSEETYSFTNLASFGLYEMLDSGDSLYLGCGTATVQWTIDQIPTNVFCGWVTVGATNKFFKCTIHLGEACIFKEYDDSTKKEINMASRKIMLVVINVEKGSYQEVATMKMRYFRPDENVFTLVADMVDDKL</sequence>
<accession>A0A8X6LIH6</accession>
<evidence type="ECO:0000313" key="2">
    <source>
        <dbReference type="EMBL" id="GFR12056.1"/>
    </source>
</evidence>
<organism evidence="2 3">
    <name type="scientific">Trichonephila clavata</name>
    <name type="common">Joro spider</name>
    <name type="synonym">Nephila clavata</name>
    <dbReference type="NCBI Taxonomy" id="2740835"/>
    <lineage>
        <taxon>Eukaryota</taxon>
        <taxon>Metazoa</taxon>
        <taxon>Ecdysozoa</taxon>
        <taxon>Arthropoda</taxon>
        <taxon>Chelicerata</taxon>
        <taxon>Arachnida</taxon>
        <taxon>Araneae</taxon>
        <taxon>Araneomorphae</taxon>
        <taxon>Entelegynae</taxon>
        <taxon>Araneoidea</taxon>
        <taxon>Nephilidae</taxon>
        <taxon>Trichonephila</taxon>
    </lineage>
</organism>
<dbReference type="EMBL" id="BMAO01016903">
    <property type="protein sequence ID" value="GFR12056.1"/>
    <property type="molecule type" value="Genomic_DNA"/>
</dbReference>
<keyword evidence="1" id="KW-0732">Signal</keyword>
<dbReference type="OrthoDB" id="6457054at2759"/>
<dbReference type="Proteomes" id="UP000887116">
    <property type="component" value="Unassembled WGS sequence"/>
</dbReference>
<keyword evidence="3" id="KW-1185">Reference proteome</keyword>
<reference evidence="2" key="1">
    <citation type="submission" date="2020-07" db="EMBL/GenBank/DDBJ databases">
        <title>Multicomponent nature underlies the extraordinary mechanical properties of spider dragline silk.</title>
        <authorList>
            <person name="Kono N."/>
            <person name="Nakamura H."/>
            <person name="Mori M."/>
            <person name="Yoshida Y."/>
            <person name="Ohtoshi R."/>
            <person name="Malay A.D."/>
            <person name="Moran D.A.P."/>
            <person name="Tomita M."/>
            <person name="Numata K."/>
            <person name="Arakawa K."/>
        </authorList>
    </citation>
    <scope>NUCLEOTIDE SEQUENCE</scope>
</reference>